<comment type="caution">
    <text evidence="3">The sequence shown here is derived from an EMBL/GenBank/DDBJ whole genome shotgun (WGS) entry which is preliminary data.</text>
</comment>
<sequence>MVETTVNVVVDNKVLSAHSVHTPLVGMPGGFSPEFVSCYNKSVFIPLASPAPTWNWALEFDGSCLEWRGTSVALFGVTPPAQYNQTVGIADPSTDTTNLTQPGSYRRYTYPVSSQGGQFFASGTVPDTRQIQIGLSNANGIVVDYALVTAGNFTNLDGQTILVDDSSPEIFWSGSWAVVDNYTLPIQCTIPSPQAFEESKTTLNSTDSVNFMANMQPHANSTHSSSAAGDSFTFQFAGTSILVSGVTPGPSSPSDWLLRMEFSLDGNITTRTLNPTSDPTKPHYVYFEPDPLPPGNHTLVGKIVNVAGSPLPAAQIDYITYMPSFFTITEKPVFPAPEVSGPATSPSSVPPSSDSQSHAKSHAGAIAGGVMGGCLLIGCCLGILWLVRRNKKRNAPNLDTEPFTSTVPTVYSQSDVPPLQQSKRRFSPPPAASSSVASNSNAALSEQQSNIAAEMRQLQNSPVEARLRELQAQMDAIEMRMQENAPPSYSGGG</sequence>
<keyword evidence="4" id="KW-1185">Reference proteome</keyword>
<reference evidence="3 4" key="1">
    <citation type="journal article" date="2024" name="J Genomics">
        <title>Draft genome sequencing and assembly of Favolaschia claudopus CIRM-BRFM 2984 isolated from oak limbs.</title>
        <authorList>
            <person name="Navarro D."/>
            <person name="Drula E."/>
            <person name="Chaduli D."/>
            <person name="Cazenave R."/>
            <person name="Ahrendt S."/>
            <person name="Wang J."/>
            <person name="Lipzen A."/>
            <person name="Daum C."/>
            <person name="Barry K."/>
            <person name="Grigoriev I.V."/>
            <person name="Favel A."/>
            <person name="Rosso M.N."/>
            <person name="Martin F."/>
        </authorList>
    </citation>
    <scope>NUCLEOTIDE SEQUENCE [LARGE SCALE GENOMIC DNA]</scope>
    <source>
        <strain evidence="3 4">CIRM-BRFM 2984</strain>
    </source>
</reference>
<feature type="compositionally biased region" description="Low complexity" evidence="1">
    <location>
        <begin position="432"/>
        <end position="445"/>
    </location>
</feature>
<feature type="transmembrane region" description="Helical" evidence="2">
    <location>
        <begin position="363"/>
        <end position="387"/>
    </location>
</feature>
<evidence type="ECO:0000256" key="2">
    <source>
        <dbReference type="SAM" id="Phobius"/>
    </source>
</evidence>
<keyword evidence="2" id="KW-1133">Transmembrane helix</keyword>
<evidence type="ECO:0000313" key="3">
    <source>
        <dbReference type="EMBL" id="KAK7005991.1"/>
    </source>
</evidence>
<dbReference type="AlphaFoldDB" id="A0AAW0AA17"/>
<organism evidence="3 4">
    <name type="scientific">Favolaschia claudopus</name>
    <dbReference type="NCBI Taxonomy" id="2862362"/>
    <lineage>
        <taxon>Eukaryota</taxon>
        <taxon>Fungi</taxon>
        <taxon>Dikarya</taxon>
        <taxon>Basidiomycota</taxon>
        <taxon>Agaricomycotina</taxon>
        <taxon>Agaricomycetes</taxon>
        <taxon>Agaricomycetidae</taxon>
        <taxon>Agaricales</taxon>
        <taxon>Marasmiineae</taxon>
        <taxon>Mycenaceae</taxon>
        <taxon>Favolaschia</taxon>
    </lineage>
</organism>
<feature type="compositionally biased region" description="Polar residues" evidence="1">
    <location>
        <begin position="402"/>
        <end position="421"/>
    </location>
</feature>
<keyword evidence="2" id="KW-0472">Membrane</keyword>
<keyword evidence="2" id="KW-0812">Transmembrane</keyword>
<dbReference type="Gene3D" id="2.60.120.260">
    <property type="entry name" value="Galactose-binding domain-like"/>
    <property type="match status" value="1"/>
</dbReference>
<accession>A0AAW0AA17</accession>
<feature type="region of interest" description="Disordered" evidence="1">
    <location>
        <begin position="337"/>
        <end position="360"/>
    </location>
</feature>
<dbReference type="Proteomes" id="UP001362999">
    <property type="component" value="Unassembled WGS sequence"/>
</dbReference>
<evidence type="ECO:0000256" key="1">
    <source>
        <dbReference type="SAM" id="MobiDB-lite"/>
    </source>
</evidence>
<feature type="compositionally biased region" description="Low complexity" evidence="1">
    <location>
        <begin position="340"/>
        <end position="356"/>
    </location>
</feature>
<evidence type="ECO:0000313" key="4">
    <source>
        <dbReference type="Proteomes" id="UP001362999"/>
    </source>
</evidence>
<protein>
    <submittedName>
        <fullName evidence="3">Gpr1 family protein</fullName>
    </submittedName>
</protein>
<proteinExistence type="predicted"/>
<dbReference type="EMBL" id="JAWWNJ010000077">
    <property type="protein sequence ID" value="KAK7005991.1"/>
    <property type="molecule type" value="Genomic_DNA"/>
</dbReference>
<name>A0AAW0AA17_9AGAR</name>
<feature type="region of interest" description="Disordered" evidence="1">
    <location>
        <begin position="395"/>
        <end position="447"/>
    </location>
</feature>
<gene>
    <name evidence="3" type="ORF">R3P38DRAFT_3604355</name>
</gene>